<keyword evidence="7" id="KW-1185">Reference proteome</keyword>
<dbReference type="GO" id="GO:0016559">
    <property type="term" value="P:peroxisome fission"/>
    <property type="evidence" value="ECO:0007669"/>
    <property type="project" value="InterPro"/>
</dbReference>
<evidence type="ECO:0000256" key="3">
    <source>
        <dbReference type="ARBA" id="ARBA00023140"/>
    </source>
</evidence>
<dbReference type="RefSeq" id="XP_046018407.1">
    <property type="nucleotide sequence ID" value="XM_046163553.1"/>
</dbReference>
<accession>A0A9P8YEK6</accession>
<dbReference type="AlphaFoldDB" id="A0A9P8YEK6"/>
<comment type="subcellular location">
    <subcellularLocation>
        <location evidence="4">Peroxisome membrane</location>
    </subcellularLocation>
</comment>
<feature type="region of interest" description="Disordered" evidence="5">
    <location>
        <begin position="36"/>
        <end position="99"/>
    </location>
</feature>
<dbReference type="GeneID" id="70193099"/>
<sequence length="334" mass="37208">MPTHPLCHAVDVYFCTVGLPILVSLAVLALNELRDDPWRSDVPSPSPRYSYTAAPASPHCHARLSPPSPTQPLHHQHHPVSPKPVGPDNSSPDSHPPADKMVADALVYHPTMAHLLKYTSTVTGRDKVLRTLQYFARFYAWYLFRTNGTKDEIAPWETMKKQFGTTRKLLRVGKNLEHIKAAAVAADSKTLDPVLRYLAIGRQLGYAGYLSLDMATVLHATSIRKWEGAKRAQQEAYRFWAIGLLCSAIAQLYTQYKLREREGRISLKDGEGVVEKKKIEKERSVSQLQLFTDLCDITAPASALGWANFDDGFVGLAGTMSSLIGVWSQWQKTA</sequence>
<evidence type="ECO:0000256" key="5">
    <source>
        <dbReference type="SAM" id="MobiDB-lite"/>
    </source>
</evidence>
<keyword evidence="3" id="KW-0576">Peroxisome</keyword>
<organism evidence="6 7">
    <name type="scientific">Microdochium trichocladiopsis</name>
    <dbReference type="NCBI Taxonomy" id="1682393"/>
    <lineage>
        <taxon>Eukaryota</taxon>
        <taxon>Fungi</taxon>
        <taxon>Dikarya</taxon>
        <taxon>Ascomycota</taxon>
        <taxon>Pezizomycotina</taxon>
        <taxon>Sordariomycetes</taxon>
        <taxon>Xylariomycetidae</taxon>
        <taxon>Xylariales</taxon>
        <taxon>Microdochiaceae</taxon>
        <taxon>Microdochium</taxon>
    </lineage>
</organism>
<dbReference type="PANTHER" id="PTHR12652:SF50">
    <property type="entry name" value="PEROXIN 11"/>
    <property type="match status" value="1"/>
</dbReference>
<protein>
    <submittedName>
        <fullName evidence="6">Peroxisomal biogenesis factor 11-domain-containing protein</fullName>
    </submittedName>
</protein>
<evidence type="ECO:0000313" key="7">
    <source>
        <dbReference type="Proteomes" id="UP000756346"/>
    </source>
</evidence>
<evidence type="ECO:0000256" key="2">
    <source>
        <dbReference type="ARBA" id="ARBA00023136"/>
    </source>
</evidence>
<evidence type="ECO:0000313" key="6">
    <source>
        <dbReference type="EMBL" id="KAH7040352.1"/>
    </source>
</evidence>
<keyword evidence="1" id="KW-0962">Peroxisome biogenesis</keyword>
<gene>
    <name evidence="6" type="ORF">B0I36DRAFT_9029</name>
</gene>
<proteinExistence type="predicted"/>
<dbReference type="PANTHER" id="PTHR12652">
    <property type="entry name" value="PEROXISOMAL BIOGENESIS FACTOR 11"/>
    <property type="match status" value="1"/>
</dbReference>
<dbReference type="InterPro" id="IPR008733">
    <property type="entry name" value="PEX11"/>
</dbReference>
<evidence type="ECO:0000256" key="4">
    <source>
        <dbReference type="ARBA" id="ARBA00046271"/>
    </source>
</evidence>
<comment type="caution">
    <text evidence="6">The sequence shown here is derived from an EMBL/GenBank/DDBJ whole genome shotgun (WGS) entry which is preliminary data.</text>
</comment>
<dbReference type="Proteomes" id="UP000756346">
    <property type="component" value="Unassembled WGS sequence"/>
</dbReference>
<name>A0A9P8YEK6_9PEZI</name>
<dbReference type="GO" id="GO:0005778">
    <property type="term" value="C:peroxisomal membrane"/>
    <property type="evidence" value="ECO:0007669"/>
    <property type="project" value="UniProtKB-SubCell"/>
</dbReference>
<dbReference type="EMBL" id="JAGTJQ010000001">
    <property type="protein sequence ID" value="KAH7040352.1"/>
    <property type="molecule type" value="Genomic_DNA"/>
</dbReference>
<dbReference type="OrthoDB" id="411017at2759"/>
<dbReference type="Pfam" id="PF05648">
    <property type="entry name" value="PEX11"/>
    <property type="match status" value="1"/>
</dbReference>
<evidence type="ECO:0000256" key="1">
    <source>
        <dbReference type="ARBA" id="ARBA00022593"/>
    </source>
</evidence>
<keyword evidence="2" id="KW-0472">Membrane</keyword>
<reference evidence="6" key="1">
    <citation type="journal article" date="2021" name="Nat. Commun.">
        <title>Genetic determinants of endophytism in the Arabidopsis root mycobiome.</title>
        <authorList>
            <person name="Mesny F."/>
            <person name="Miyauchi S."/>
            <person name="Thiergart T."/>
            <person name="Pickel B."/>
            <person name="Atanasova L."/>
            <person name="Karlsson M."/>
            <person name="Huettel B."/>
            <person name="Barry K.W."/>
            <person name="Haridas S."/>
            <person name="Chen C."/>
            <person name="Bauer D."/>
            <person name="Andreopoulos W."/>
            <person name="Pangilinan J."/>
            <person name="LaButti K."/>
            <person name="Riley R."/>
            <person name="Lipzen A."/>
            <person name="Clum A."/>
            <person name="Drula E."/>
            <person name="Henrissat B."/>
            <person name="Kohler A."/>
            <person name="Grigoriev I.V."/>
            <person name="Martin F.M."/>
            <person name="Hacquard S."/>
        </authorList>
    </citation>
    <scope>NUCLEOTIDE SEQUENCE</scope>
    <source>
        <strain evidence="6">MPI-CAGE-CH-0230</strain>
    </source>
</reference>